<keyword evidence="6" id="KW-0963">Cytoplasm</keyword>
<gene>
    <name evidence="20" type="ORF">N329_01703</name>
</gene>
<dbReference type="Gene3D" id="1.25.10.10">
    <property type="entry name" value="Leucine-rich Repeat Variant"/>
    <property type="match status" value="1"/>
</dbReference>
<dbReference type="AlphaFoldDB" id="A0A091NZ83"/>
<evidence type="ECO:0000256" key="5">
    <source>
        <dbReference type="ARBA" id="ARBA00022454"/>
    </source>
</evidence>
<feature type="compositionally biased region" description="Basic and acidic residues" evidence="18">
    <location>
        <begin position="44"/>
        <end position="58"/>
    </location>
</feature>
<keyword evidence="9" id="KW-0498">Mitosis</keyword>
<evidence type="ECO:0000313" key="21">
    <source>
        <dbReference type="Proteomes" id="UP000054379"/>
    </source>
</evidence>
<keyword evidence="10" id="KW-0007">Acetylation</keyword>
<dbReference type="InterPro" id="IPR012502">
    <property type="entry name" value="WAPL_dom"/>
</dbReference>
<keyword evidence="5" id="KW-0158">Chromosome</keyword>
<feature type="compositionally biased region" description="Polar residues" evidence="18">
    <location>
        <begin position="160"/>
        <end position="176"/>
    </location>
</feature>
<feature type="domain" description="WAPL" evidence="19">
    <location>
        <begin position="472"/>
        <end position="1014"/>
    </location>
</feature>
<evidence type="ECO:0000256" key="14">
    <source>
        <dbReference type="ARBA" id="ARBA00054706"/>
    </source>
</evidence>
<keyword evidence="8" id="KW-0132">Cell division</keyword>
<dbReference type="GO" id="GO:0005737">
    <property type="term" value="C:cytoplasm"/>
    <property type="evidence" value="ECO:0007669"/>
    <property type="project" value="UniProtKB-SubCell"/>
</dbReference>
<feature type="region of interest" description="Disordered" evidence="18">
    <location>
        <begin position="897"/>
        <end position="946"/>
    </location>
</feature>
<comment type="similarity">
    <text evidence="4">Belongs to the WAPL family.</text>
</comment>
<feature type="non-terminal residue" evidence="20">
    <location>
        <position position="1035"/>
    </location>
</feature>
<accession>A0A091NZ83</accession>
<feature type="region of interest" description="Disordered" evidence="18">
    <location>
        <begin position="1"/>
        <end position="75"/>
    </location>
</feature>
<feature type="compositionally biased region" description="Polar residues" evidence="18">
    <location>
        <begin position="917"/>
        <end position="928"/>
    </location>
</feature>
<evidence type="ECO:0000256" key="16">
    <source>
        <dbReference type="ARBA" id="ARBA00069316"/>
    </source>
</evidence>
<evidence type="ECO:0000256" key="15">
    <source>
        <dbReference type="ARBA" id="ARBA00064348"/>
    </source>
</evidence>
<dbReference type="GO" id="GO:0005634">
    <property type="term" value="C:nucleus"/>
    <property type="evidence" value="ECO:0007669"/>
    <property type="project" value="UniProtKB-SubCell"/>
</dbReference>
<dbReference type="GO" id="GO:0005694">
    <property type="term" value="C:chromosome"/>
    <property type="evidence" value="ECO:0007669"/>
    <property type="project" value="UniProtKB-SubCell"/>
</dbReference>
<dbReference type="FunFam" id="1.25.10.10:FF:000085">
    <property type="entry name" value="Wings apart-like protein homolog"/>
    <property type="match status" value="1"/>
</dbReference>
<feature type="region of interest" description="Disordered" evidence="18">
    <location>
        <begin position="361"/>
        <end position="399"/>
    </location>
</feature>
<reference evidence="20 21" key="1">
    <citation type="submission" date="2014-04" db="EMBL/GenBank/DDBJ databases">
        <title>Genome evolution of avian class.</title>
        <authorList>
            <person name="Zhang G."/>
            <person name="Li C."/>
        </authorList>
    </citation>
    <scope>NUCLEOTIDE SEQUENCE [LARGE SCALE GENOMIC DNA]</scope>
    <source>
        <strain evidence="20">BGI_N329</strain>
    </source>
</reference>
<evidence type="ECO:0000256" key="7">
    <source>
        <dbReference type="ARBA" id="ARBA00022553"/>
    </source>
</evidence>
<evidence type="ECO:0000256" key="8">
    <source>
        <dbReference type="ARBA" id="ARBA00022618"/>
    </source>
</evidence>
<feature type="compositionally biased region" description="Basic and acidic residues" evidence="18">
    <location>
        <begin position="377"/>
        <end position="386"/>
    </location>
</feature>
<evidence type="ECO:0000259" key="19">
    <source>
        <dbReference type="PROSITE" id="PS51271"/>
    </source>
</evidence>
<dbReference type="InterPro" id="IPR022771">
    <property type="entry name" value="WAPL_C"/>
</dbReference>
<dbReference type="SUPFAM" id="SSF48371">
    <property type="entry name" value="ARM repeat"/>
    <property type="match status" value="1"/>
</dbReference>
<keyword evidence="11" id="KW-0175">Coiled coil</keyword>
<sequence>PFLADKIQNLNEDNEKNSHFIYENAEDSNKTNTETTDASGYNIEAKDLPDSWDSHTGKTADSPSETSQTKGPLRTHLYEWEDETEDTRTGEYVLDFDNEHLSEMKSKDEECDKEDSENPKEAISEELVQTVPRPSNCRTYCRSNKAKPQGATNFDKLMDGTSQSLSKANSESNNDGLNPARKVSLSSGTSFRGTVGRTRDYTVLHPSCLSVCNVTIQDTMERIDEFTTAAPTDLGEAGRLRKKADIATTKTTTRFRPSNTKSKRDVKLEFFGFDDQDEGGGDEGASRSSGSSNYKIKYFGFDDLSESEDEDEEWQVAERKANKKRSRTAPSSSLQSTSDGNENCSQDSQLSTNADLLEFSEDASGVPEGNKKSTNKQGDKSKENTRKIFSGPKRSPTKAVYNARHWNQPESEALPAPPVLKTPSVPVRLSSKEAIHKDDGVFKAPAPPPKVIKTVTIPTQPYQEIVTALKCRKEDKELYTVVQHVKHFNDVVEFGENQEFTDDIEYLLSGLKSNQPLNTRCLSVISLATKCAMPSFRMHLRAHGMVAMVFKTLDDSQHHQNLSLCTAALMYILSRDRLNMDLDRASLDLMIRLLELEQDASSAKLLNEKDMNKIKEKIRRLCETVHNKHLDLENITTGHLAMETLLSLTSKRAGDWFKEELRLLGGLDHIVDKVKECVDHLSSDENEEKLVASLWGAERCLRVLESVTVHNPENQSYLIAYKDSQLIVSSAKALQHCEELIQRYNRAEDSICLPDNKPLPHQNVTNHVGKAVEDCMRAIIGVLLNLTNDNEWGSTKTGEQDGLIGTAMNCVLQVPKFLPQEQRFDIRVLGLGLLINLVEYSARNRHCLVNMETSCSFDSFCTGEGDDSLKITGQIDAVQALVQLFLERERAAQLAESQTDELIKEAPTAQHDKSGEWQETSGEIQWVSTEKPDSTEEKDKKEEDDEELDLNKALQHAGKHMEDCIVASYTALLLGCLCQESPINVTTVREYLPEGDFSIMTEMLKKFLSFMNLTCAVGTTGQKSISRVIEYLEHC</sequence>
<comment type="subunit">
    <text evidence="15">Interacts with the cohesin complex throughout the cell cycle; interacts with both chromatin-bound and soluble pools of the complex. Interacts with RAD21; the interaction is direct. Interacts with PDS5A; the interaction is direct, cohesin-dependent and competitive with CDCA5/SORORIN. Interacts (via FGF motifs) with PDS5B; the interaction is direct. Interacts with a SMC1 protein (SMC1A or SMC1B) and SMC3.</text>
</comment>
<evidence type="ECO:0000256" key="17">
    <source>
        <dbReference type="ARBA" id="ARBA00080613"/>
    </source>
</evidence>
<name>A0A091NZ83_HALAL</name>
<feature type="compositionally biased region" description="Polar residues" evidence="18">
    <location>
        <begin position="59"/>
        <end position="70"/>
    </location>
</feature>
<dbReference type="InterPro" id="IPR011989">
    <property type="entry name" value="ARM-like"/>
</dbReference>
<evidence type="ECO:0000256" key="3">
    <source>
        <dbReference type="ARBA" id="ARBA00004496"/>
    </source>
</evidence>
<feature type="compositionally biased region" description="Basic and acidic residues" evidence="18">
    <location>
        <begin position="930"/>
        <end position="941"/>
    </location>
</feature>
<evidence type="ECO:0000256" key="6">
    <source>
        <dbReference type="ARBA" id="ARBA00022490"/>
    </source>
</evidence>
<keyword evidence="12" id="KW-0539">Nucleus</keyword>
<feature type="region of interest" description="Disordered" evidence="18">
    <location>
        <begin position="307"/>
        <end position="349"/>
    </location>
</feature>
<evidence type="ECO:0000256" key="12">
    <source>
        <dbReference type="ARBA" id="ARBA00023242"/>
    </source>
</evidence>
<dbReference type="PANTHER" id="PTHR22100">
    <property type="entry name" value="WINGS APART-LIKE PROTEIN HOMOLOG"/>
    <property type="match status" value="1"/>
</dbReference>
<protein>
    <recommendedName>
        <fullName evidence="16">Wings apart-like protein homolog</fullName>
    </recommendedName>
    <alternativeName>
        <fullName evidence="17">WAPL cohesin release factor</fullName>
    </alternativeName>
</protein>
<comment type="subcellular location">
    <subcellularLocation>
        <location evidence="2">Chromosome</location>
    </subcellularLocation>
    <subcellularLocation>
        <location evidence="3">Cytoplasm</location>
    </subcellularLocation>
    <subcellularLocation>
        <location evidence="1">Nucleus</location>
    </subcellularLocation>
</comment>
<feature type="region of interest" description="Disordered" evidence="18">
    <location>
        <begin position="103"/>
        <end position="123"/>
    </location>
</feature>
<dbReference type="Pfam" id="PF07814">
    <property type="entry name" value="WAPL"/>
    <property type="match status" value="1"/>
</dbReference>
<evidence type="ECO:0000256" key="9">
    <source>
        <dbReference type="ARBA" id="ARBA00022776"/>
    </source>
</evidence>
<dbReference type="GO" id="GO:0051301">
    <property type="term" value="P:cell division"/>
    <property type="evidence" value="ECO:0007669"/>
    <property type="project" value="UniProtKB-KW"/>
</dbReference>
<evidence type="ECO:0000256" key="18">
    <source>
        <dbReference type="SAM" id="MobiDB-lite"/>
    </source>
</evidence>
<keyword evidence="7" id="KW-0597">Phosphoprotein</keyword>
<proteinExistence type="inferred from homology"/>
<evidence type="ECO:0000256" key="10">
    <source>
        <dbReference type="ARBA" id="ARBA00022990"/>
    </source>
</evidence>
<evidence type="ECO:0000256" key="1">
    <source>
        <dbReference type="ARBA" id="ARBA00004123"/>
    </source>
</evidence>
<keyword evidence="13" id="KW-0131">Cell cycle</keyword>
<organism evidence="20 21">
    <name type="scientific">Haliaeetus albicilla</name>
    <name type="common">White-tailed sea-eagle</name>
    <name type="synonym">Falco albicilla</name>
    <dbReference type="NCBI Taxonomy" id="8969"/>
    <lineage>
        <taxon>Eukaryota</taxon>
        <taxon>Metazoa</taxon>
        <taxon>Chordata</taxon>
        <taxon>Craniata</taxon>
        <taxon>Vertebrata</taxon>
        <taxon>Euteleostomi</taxon>
        <taxon>Archelosauria</taxon>
        <taxon>Archosauria</taxon>
        <taxon>Dinosauria</taxon>
        <taxon>Saurischia</taxon>
        <taxon>Theropoda</taxon>
        <taxon>Coelurosauria</taxon>
        <taxon>Aves</taxon>
        <taxon>Neognathae</taxon>
        <taxon>Neoaves</taxon>
        <taxon>Telluraves</taxon>
        <taxon>Accipitrimorphae</taxon>
        <taxon>Accipitriformes</taxon>
        <taxon>Accipitridae</taxon>
        <taxon>Accipitrinae</taxon>
        <taxon>Haliaeetus</taxon>
    </lineage>
</organism>
<feature type="region of interest" description="Disordered" evidence="18">
    <location>
        <begin position="139"/>
        <end position="191"/>
    </location>
</feature>
<feature type="compositionally biased region" description="Polar residues" evidence="18">
    <location>
        <begin position="30"/>
        <end position="39"/>
    </location>
</feature>
<feature type="non-terminal residue" evidence="20">
    <location>
        <position position="1"/>
    </location>
</feature>
<dbReference type="EMBL" id="KK646781">
    <property type="protein sequence ID" value="KFP99435.1"/>
    <property type="molecule type" value="Genomic_DNA"/>
</dbReference>
<dbReference type="InterPro" id="IPR016024">
    <property type="entry name" value="ARM-type_fold"/>
</dbReference>
<evidence type="ECO:0000256" key="13">
    <source>
        <dbReference type="ARBA" id="ARBA00023306"/>
    </source>
</evidence>
<evidence type="ECO:0000256" key="11">
    <source>
        <dbReference type="ARBA" id="ARBA00023054"/>
    </source>
</evidence>
<evidence type="ECO:0000256" key="2">
    <source>
        <dbReference type="ARBA" id="ARBA00004286"/>
    </source>
</evidence>
<evidence type="ECO:0000256" key="4">
    <source>
        <dbReference type="ARBA" id="ARBA00006854"/>
    </source>
</evidence>
<feature type="compositionally biased region" description="Polar residues" evidence="18">
    <location>
        <begin position="328"/>
        <end position="349"/>
    </location>
</feature>
<evidence type="ECO:0000313" key="20">
    <source>
        <dbReference type="EMBL" id="KFP99435.1"/>
    </source>
</evidence>
<dbReference type="PANTHER" id="PTHR22100:SF13">
    <property type="entry name" value="WINGS APART-LIKE PROTEIN HOMOLOG"/>
    <property type="match status" value="1"/>
</dbReference>
<dbReference type="InterPro" id="IPR039874">
    <property type="entry name" value="WAPL"/>
</dbReference>
<comment type="function">
    <text evidence="14">Regulator of sister chromatid cohesion in mitosis which negatively regulates cohesin association with chromatin. Involved in both sister chromatid cohesion during interphase and sister-chromatid resolution during early stages of mitosis. Couples DNA replication to sister chromatid cohesion. Cohesion ensures that chromosome partitioning is accurate in both meiotic and mitotic cells and plays an important role in DNA repair.</text>
</comment>
<dbReference type="Proteomes" id="UP000054379">
    <property type="component" value="Unassembled WGS sequence"/>
</dbReference>
<dbReference type="PROSITE" id="PS51271">
    <property type="entry name" value="WAPL"/>
    <property type="match status" value="1"/>
</dbReference>